<dbReference type="EMBL" id="CP038436">
    <property type="protein sequence ID" value="QBX57091.1"/>
    <property type="molecule type" value="Genomic_DNA"/>
</dbReference>
<dbReference type="AlphaFoldDB" id="A0A4P7ILR1"/>
<dbReference type="RefSeq" id="WP_135269076.1">
    <property type="nucleotide sequence ID" value="NZ_CP038436.1"/>
</dbReference>
<keyword evidence="1" id="KW-0175">Coiled coil</keyword>
<keyword evidence="2" id="KW-1133">Transmembrane helix</keyword>
<evidence type="ECO:0000313" key="4">
    <source>
        <dbReference type="Proteomes" id="UP000294853"/>
    </source>
</evidence>
<dbReference type="KEGG" id="nsn:EXE58_17740"/>
<feature type="transmembrane region" description="Helical" evidence="2">
    <location>
        <begin position="226"/>
        <end position="249"/>
    </location>
</feature>
<proteinExistence type="predicted"/>
<evidence type="ECO:0000256" key="1">
    <source>
        <dbReference type="SAM" id="Coils"/>
    </source>
</evidence>
<reference evidence="3 4" key="1">
    <citation type="submission" date="2019-03" db="EMBL/GenBank/DDBJ databases">
        <title>Three New Species of Nocardioides, Nocardioides euryhalodurans sp. nov., Nocardioides seonyuensis sp. nov. and Nocardioides eburneoflavus sp. nov. Iolated from Soil.</title>
        <authorList>
            <person name="Roh S.G."/>
            <person name="Lee C."/>
            <person name="Kim M.-K."/>
            <person name="Kim S.B."/>
        </authorList>
    </citation>
    <scope>NUCLEOTIDE SEQUENCE [LARGE SCALE GENOMIC DNA]</scope>
    <source>
        <strain evidence="3 4">MMS17-SY207-3</strain>
    </source>
</reference>
<accession>A0A4P7ILR1</accession>
<keyword evidence="2" id="KW-0472">Membrane</keyword>
<keyword evidence="2" id="KW-0812">Transmembrane</keyword>
<gene>
    <name evidence="3" type="ORF">EXE58_17740</name>
</gene>
<evidence type="ECO:0000256" key="2">
    <source>
        <dbReference type="SAM" id="Phobius"/>
    </source>
</evidence>
<keyword evidence="4" id="KW-1185">Reference proteome</keyword>
<protein>
    <submittedName>
        <fullName evidence="3">Uncharacterized protein</fullName>
    </submittedName>
</protein>
<dbReference type="Proteomes" id="UP000294853">
    <property type="component" value="Chromosome"/>
</dbReference>
<organism evidence="3 4">
    <name type="scientific">Nocardioides seonyuensis</name>
    <dbReference type="NCBI Taxonomy" id="2518371"/>
    <lineage>
        <taxon>Bacteria</taxon>
        <taxon>Bacillati</taxon>
        <taxon>Actinomycetota</taxon>
        <taxon>Actinomycetes</taxon>
        <taxon>Propionibacteriales</taxon>
        <taxon>Nocardioidaceae</taxon>
        <taxon>Nocardioides</taxon>
    </lineage>
</organism>
<dbReference type="OrthoDB" id="186343at2"/>
<sequence length="500" mass="54979">MRLITAVLGFVLRKLGLLCALVLSLFLGYLLVQALVPTLREAVAERDRLQQVAQERAALEADLDQLRSVAAEERREVVASLESTIDAEIEQGRLNVTEKRAEVERLRDDQEEVCDFVRDLIDLLTPGSACKTAEVAVEKAGEALDTLERSLSQAEQDAAVLRDPTLTTEQKLDRLGRGGDQSLVDRQIANKESELGQKKAEERSLEDAQASGVGWVVNQWAQSWRWLAAIAVLVLVLPVAMRVVGYFLLMPIVSRVHKPIHLAAGSESSAAGLRTTAAQRTLTIQLGDGEVLSARSEHVRPVQGRARSRVLYDWSSPFISFAAGLYGLSRITGDEDVTSATLSTPADPDSYLMRIDFTDHPGLVMHPKHVVGVIGTPELETRWRWGIQSFATWQVRYIMFAGSGSLIVQGSGDVVAENPGDRSMRIEQSLVMGFDSRLSVGVNRTEVFLPYLWGRTPLVDDEFTGPHPFFWQKSSADGPTNPAVKAFNAVFSAFGKLLGF</sequence>
<evidence type="ECO:0000313" key="3">
    <source>
        <dbReference type="EMBL" id="QBX57091.1"/>
    </source>
</evidence>
<name>A0A4P7ILR1_9ACTN</name>
<feature type="coiled-coil region" evidence="1">
    <location>
        <begin position="42"/>
        <end position="109"/>
    </location>
</feature>